<keyword evidence="3" id="KW-1185">Reference proteome</keyword>
<dbReference type="Proteomes" id="UP000277580">
    <property type="component" value="Unassembled WGS sequence"/>
</dbReference>
<organism evidence="2 3">
    <name type="scientific">Morchella conica CCBAS932</name>
    <dbReference type="NCBI Taxonomy" id="1392247"/>
    <lineage>
        <taxon>Eukaryota</taxon>
        <taxon>Fungi</taxon>
        <taxon>Dikarya</taxon>
        <taxon>Ascomycota</taxon>
        <taxon>Pezizomycotina</taxon>
        <taxon>Pezizomycetes</taxon>
        <taxon>Pezizales</taxon>
        <taxon>Morchellaceae</taxon>
        <taxon>Morchella</taxon>
    </lineage>
</organism>
<name>A0A3N4KZD7_9PEZI</name>
<feature type="non-terminal residue" evidence="2">
    <location>
        <position position="162"/>
    </location>
</feature>
<keyword evidence="1" id="KW-0472">Membrane</keyword>
<evidence type="ECO:0000313" key="3">
    <source>
        <dbReference type="Proteomes" id="UP000277580"/>
    </source>
</evidence>
<protein>
    <submittedName>
        <fullName evidence="2">Uncharacterized protein</fullName>
    </submittedName>
</protein>
<accession>A0A3N4KZD7</accession>
<keyword evidence="1" id="KW-0812">Transmembrane</keyword>
<feature type="transmembrane region" description="Helical" evidence="1">
    <location>
        <begin position="92"/>
        <end position="112"/>
    </location>
</feature>
<keyword evidence="1" id="KW-1133">Transmembrane helix</keyword>
<reference evidence="2 3" key="1">
    <citation type="journal article" date="2018" name="Nat. Ecol. Evol.">
        <title>Pezizomycetes genomes reveal the molecular basis of ectomycorrhizal truffle lifestyle.</title>
        <authorList>
            <person name="Murat C."/>
            <person name="Payen T."/>
            <person name="Noel B."/>
            <person name="Kuo A."/>
            <person name="Morin E."/>
            <person name="Chen J."/>
            <person name="Kohler A."/>
            <person name="Krizsan K."/>
            <person name="Balestrini R."/>
            <person name="Da Silva C."/>
            <person name="Montanini B."/>
            <person name="Hainaut M."/>
            <person name="Levati E."/>
            <person name="Barry K.W."/>
            <person name="Belfiori B."/>
            <person name="Cichocki N."/>
            <person name="Clum A."/>
            <person name="Dockter R.B."/>
            <person name="Fauchery L."/>
            <person name="Guy J."/>
            <person name="Iotti M."/>
            <person name="Le Tacon F."/>
            <person name="Lindquist E.A."/>
            <person name="Lipzen A."/>
            <person name="Malagnac F."/>
            <person name="Mello A."/>
            <person name="Molinier V."/>
            <person name="Miyauchi S."/>
            <person name="Poulain J."/>
            <person name="Riccioni C."/>
            <person name="Rubini A."/>
            <person name="Sitrit Y."/>
            <person name="Splivallo R."/>
            <person name="Traeger S."/>
            <person name="Wang M."/>
            <person name="Zifcakova L."/>
            <person name="Wipf D."/>
            <person name="Zambonelli A."/>
            <person name="Paolocci F."/>
            <person name="Nowrousian M."/>
            <person name="Ottonello S."/>
            <person name="Baldrian P."/>
            <person name="Spatafora J.W."/>
            <person name="Henrissat B."/>
            <person name="Nagy L.G."/>
            <person name="Aury J.M."/>
            <person name="Wincker P."/>
            <person name="Grigoriev I.V."/>
            <person name="Bonfante P."/>
            <person name="Martin F.M."/>
        </authorList>
    </citation>
    <scope>NUCLEOTIDE SEQUENCE [LARGE SCALE GENOMIC DNA]</scope>
    <source>
        <strain evidence="2 3">CCBAS932</strain>
    </source>
</reference>
<dbReference type="OrthoDB" id="5390916at2759"/>
<dbReference type="InParanoid" id="A0A3N4KZD7"/>
<evidence type="ECO:0000256" key="1">
    <source>
        <dbReference type="SAM" id="Phobius"/>
    </source>
</evidence>
<gene>
    <name evidence="2" type="ORF">P167DRAFT_475800</name>
</gene>
<proteinExistence type="predicted"/>
<sequence length="162" mass="17100">MSARLLSSRAVSSAILRRPQIATRRVLAAAPLSTSTIKSSSTTSGGLLRLESVLRSQRQTWPNQIYRAHSAGATAVRALSFHRAIPKLMMKFIRIPAAFGGAMIAGLAYVQYQAQQAGNYAIGVFNSAGEIVGTTYSGAKQKVNDIYGGVAGGVGSVELPEM</sequence>
<dbReference type="EMBL" id="ML119111">
    <property type="protein sequence ID" value="RPB15934.1"/>
    <property type="molecule type" value="Genomic_DNA"/>
</dbReference>
<dbReference type="STRING" id="1392247.A0A3N4KZD7"/>
<evidence type="ECO:0000313" key="2">
    <source>
        <dbReference type="EMBL" id="RPB15934.1"/>
    </source>
</evidence>
<dbReference type="AlphaFoldDB" id="A0A3N4KZD7"/>